<accession>A0A835LK65</accession>
<keyword evidence="3" id="KW-1185">Reference proteome</keyword>
<dbReference type="PANTHER" id="PTHR37723:SF1">
    <property type="entry name" value="PROTEIN FAR-RED-ELONGATED HYPOCOTYL 1-LIKE"/>
    <property type="match status" value="1"/>
</dbReference>
<feature type="region of interest" description="Disordered" evidence="1">
    <location>
        <begin position="122"/>
        <end position="148"/>
    </location>
</feature>
<evidence type="ECO:0000313" key="2">
    <source>
        <dbReference type="EMBL" id="KAF9595492.1"/>
    </source>
</evidence>
<dbReference type="GO" id="GO:0016607">
    <property type="term" value="C:nuclear speck"/>
    <property type="evidence" value="ECO:0007669"/>
    <property type="project" value="TreeGrafter"/>
</dbReference>
<dbReference type="EMBL" id="JADFTS010000007">
    <property type="protein sequence ID" value="KAF9595492.1"/>
    <property type="molecule type" value="Genomic_DNA"/>
</dbReference>
<comment type="caution">
    <text evidence="2">The sequence shown here is derived from an EMBL/GenBank/DDBJ whole genome shotgun (WGS) entry which is preliminary data.</text>
</comment>
<dbReference type="InterPro" id="IPR037766">
    <property type="entry name" value="FHY1"/>
</dbReference>
<dbReference type="GO" id="GO:0005737">
    <property type="term" value="C:cytoplasm"/>
    <property type="evidence" value="ECO:0007669"/>
    <property type="project" value="TreeGrafter"/>
</dbReference>
<protein>
    <submittedName>
        <fullName evidence="2">Uncharacterized protein</fullName>
    </submittedName>
</protein>
<sequence>MEEIDQNPSQIHRFIVSKILHANVVDMSKKRKLLDMPLSSPIRKKKFWDKSRDSEFQTPFEEDPEAEEVSTTKKMEVNNEEVHHGAESVQMVSAGDSNSFVEESDCAMSQYTKSKFETQSLSMCPDDQPVNSEPEFPKVSDCDKPSTSSGICDNNSKDRLYSLDNRSIKKLCVEEEKLPFIEDEHLEFGYHADYIYSDHGTGQMEECLDTESKDALLYSNGASSDLFILSSGRWKINQDAQAGMRKPTIDQEFEQYFSMLML</sequence>
<organism evidence="2 3">
    <name type="scientific">Coptis chinensis</name>
    <dbReference type="NCBI Taxonomy" id="261450"/>
    <lineage>
        <taxon>Eukaryota</taxon>
        <taxon>Viridiplantae</taxon>
        <taxon>Streptophyta</taxon>
        <taxon>Embryophyta</taxon>
        <taxon>Tracheophyta</taxon>
        <taxon>Spermatophyta</taxon>
        <taxon>Magnoliopsida</taxon>
        <taxon>Ranunculales</taxon>
        <taxon>Ranunculaceae</taxon>
        <taxon>Coptidoideae</taxon>
        <taxon>Coptis</taxon>
    </lineage>
</organism>
<gene>
    <name evidence="2" type="ORF">IFM89_000580</name>
</gene>
<feature type="region of interest" description="Disordered" evidence="1">
    <location>
        <begin position="49"/>
        <end position="75"/>
    </location>
</feature>
<dbReference type="GO" id="GO:0051457">
    <property type="term" value="P:maintenance of protein location in nucleus"/>
    <property type="evidence" value="ECO:0007669"/>
    <property type="project" value="TreeGrafter"/>
</dbReference>
<dbReference type="OrthoDB" id="1930763at2759"/>
<dbReference type="Proteomes" id="UP000631114">
    <property type="component" value="Unassembled WGS sequence"/>
</dbReference>
<evidence type="ECO:0000256" key="1">
    <source>
        <dbReference type="SAM" id="MobiDB-lite"/>
    </source>
</evidence>
<evidence type="ECO:0000313" key="3">
    <source>
        <dbReference type="Proteomes" id="UP000631114"/>
    </source>
</evidence>
<name>A0A835LK65_9MAGN</name>
<dbReference type="AlphaFoldDB" id="A0A835LK65"/>
<dbReference type="GO" id="GO:0061608">
    <property type="term" value="F:nuclear import signal receptor activity"/>
    <property type="evidence" value="ECO:0007669"/>
    <property type="project" value="TreeGrafter"/>
</dbReference>
<dbReference type="GO" id="GO:0009639">
    <property type="term" value="P:response to red or far red light"/>
    <property type="evidence" value="ECO:0007669"/>
    <property type="project" value="InterPro"/>
</dbReference>
<dbReference type="PANTHER" id="PTHR37723">
    <property type="entry name" value="PROTEIN FAR-RED ELONGATED HYPOCOTYL 1"/>
    <property type="match status" value="1"/>
</dbReference>
<proteinExistence type="predicted"/>
<feature type="compositionally biased region" description="Basic and acidic residues" evidence="1">
    <location>
        <begin position="135"/>
        <end position="144"/>
    </location>
</feature>
<reference evidence="2 3" key="1">
    <citation type="submission" date="2020-10" db="EMBL/GenBank/DDBJ databases">
        <title>The Coptis chinensis genome and diversification of protoberbering-type alkaloids.</title>
        <authorList>
            <person name="Wang B."/>
            <person name="Shu S."/>
            <person name="Song C."/>
            <person name="Liu Y."/>
        </authorList>
    </citation>
    <scope>NUCLEOTIDE SEQUENCE [LARGE SCALE GENOMIC DNA]</scope>
    <source>
        <strain evidence="2">HL-2020</strain>
        <tissue evidence="2">Leaf</tissue>
    </source>
</reference>